<dbReference type="Proteomes" id="UP000077115">
    <property type="component" value="Unassembled WGS sequence"/>
</dbReference>
<reference evidence="2 3" key="2">
    <citation type="submission" date="2016-05" db="EMBL/GenBank/DDBJ databases">
        <title>Lineage-specific infection strategies underlie the spectrum of fungal disease in amphibians.</title>
        <authorList>
            <person name="Cuomo C.A."/>
            <person name="Farrer R.A."/>
            <person name="James T."/>
            <person name="Longcore J."/>
            <person name="Birren B."/>
        </authorList>
    </citation>
    <scope>NUCLEOTIDE SEQUENCE [LARGE SCALE GENOMIC DNA]</scope>
    <source>
        <strain evidence="2 3">JEL423</strain>
    </source>
</reference>
<feature type="compositionally biased region" description="Low complexity" evidence="1">
    <location>
        <begin position="2188"/>
        <end position="2198"/>
    </location>
</feature>
<feature type="region of interest" description="Disordered" evidence="1">
    <location>
        <begin position="1774"/>
        <end position="1794"/>
    </location>
</feature>
<dbReference type="GO" id="GO:0006113">
    <property type="term" value="P:fermentation"/>
    <property type="evidence" value="ECO:0007669"/>
    <property type="project" value="InterPro"/>
</dbReference>
<dbReference type="PANTHER" id="PTHR32085">
    <property type="entry name" value="PROTEIN CSF1"/>
    <property type="match status" value="1"/>
</dbReference>
<feature type="region of interest" description="Disordered" evidence="1">
    <location>
        <begin position="1585"/>
        <end position="1611"/>
    </location>
</feature>
<evidence type="ECO:0000313" key="2">
    <source>
        <dbReference type="EMBL" id="OAJ42309.1"/>
    </source>
</evidence>
<dbReference type="VEuPathDB" id="FungiDB:BDEG_25776"/>
<gene>
    <name evidence="2" type="ORF">BDEG_25776</name>
</gene>
<feature type="compositionally biased region" description="Low complexity" evidence="1">
    <location>
        <begin position="1592"/>
        <end position="1606"/>
    </location>
</feature>
<dbReference type="GO" id="GO:0016020">
    <property type="term" value="C:membrane"/>
    <property type="evidence" value="ECO:0007669"/>
    <property type="project" value="InterPro"/>
</dbReference>
<evidence type="ECO:0000256" key="1">
    <source>
        <dbReference type="SAM" id="MobiDB-lite"/>
    </source>
</evidence>
<dbReference type="InterPro" id="IPR029636">
    <property type="entry name" value="Csf1"/>
</dbReference>
<dbReference type="PANTHER" id="PTHR32085:SF3">
    <property type="entry name" value="PROTEIN CSF1"/>
    <property type="match status" value="1"/>
</dbReference>
<evidence type="ECO:0000313" key="3">
    <source>
        <dbReference type="Proteomes" id="UP000077115"/>
    </source>
</evidence>
<reference evidence="2 3" key="1">
    <citation type="submission" date="2006-10" db="EMBL/GenBank/DDBJ databases">
        <title>The Genome Sequence of Batrachochytrium dendrobatidis JEL423.</title>
        <authorList>
            <consortium name="The Broad Institute Genome Sequencing Platform"/>
            <person name="Birren B."/>
            <person name="Lander E."/>
            <person name="Galagan J."/>
            <person name="Cuomo C."/>
            <person name="Devon K."/>
            <person name="Jaffe D."/>
            <person name="Butler J."/>
            <person name="Alvarez P."/>
            <person name="Gnerre S."/>
            <person name="Grabherr M."/>
            <person name="Kleber M."/>
            <person name="Mauceli E."/>
            <person name="Brockman W."/>
            <person name="Young S."/>
            <person name="LaButti K."/>
            <person name="Sykes S."/>
            <person name="DeCaprio D."/>
            <person name="Crawford M."/>
            <person name="Koehrsen M."/>
            <person name="Engels R."/>
            <person name="Montgomery P."/>
            <person name="Pearson M."/>
            <person name="Howarth C."/>
            <person name="Larson L."/>
            <person name="White J."/>
            <person name="O'Leary S."/>
            <person name="Kodira C."/>
            <person name="Zeng Q."/>
            <person name="Yandava C."/>
            <person name="Alvarado L."/>
            <person name="Longcore J."/>
            <person name="James T."/>
        </authorList>
    </citation>
    <scope>NUCLEOTIDE SEQUENCE [LARGE SCALE GENOMIC DNA]</scope>
    <source>
        <strain evidence="2 3">JEL423</strain>
    </source>
</reference>
<proteinExistence type="predicted"/>
<accession>A0A177WQB7</accession>
<name>A0A177WQB7_BATDL</name>
<dbReference type="OrthoDB" id="10051416at2759"/>
<feature type="region of interest" description="Disordered" evidence="1">
    <location>
        <begin position="2185"/>
        <end position="2216"/>
    </location>
</feature>
<organism evidence="2 3">
    <name type="scientific">Batrachochytrium dendrobatidis (strain JEL423)</name>
    <dbReference type="NCBI Taxonomy" id="403673"/>
    <lineage>
        <taxon>Eukaryota</taxon>
        <taxon>Fungi</taxon>
        <taxon>Fungi incertae sedis</taxon>
        <taxon>Chytridiomycota</taxon>
        <taxon>Chytridiomycota incertae sedis</taxon>
        <taxon>Chytridiomycetes</taxon>
        <taxon>Rhizophydiales</taxon>
        <taxon>Rhizophydiales incertae sedis</taxon>
        <taxon>Batrachochytrium</taxon>
    </lineage>
</organism>
<sequence length="2324" mass="258970">MPRHDLLLSSWNICIDDILGDLEPKFVGKFSDAIQSFIYNMGCVHPLVREYTDARTDSRSASVMELTVRNIELCLRLDRVLTRLLLPQGLIAHMNNCVFIEGDLTRFVHIPALIISSLQLPDMVRQTRVRNDYAAEVFRLETSVIIENKWAFADAEATSASQYKFLLDGDIETGGRLWAFLNRARKDIFGSPPIPPTFNLRMPLFFQKGFTEDPQASLIPLEFQADVILNRVPPSLSSIHYAEHLSIYDTESYLSTSSSSNSLWVSQETLNLVKRSCTPILNIPPPAETHRLRSMSRALPNENRLSIKFRNKSLLVLTPLSLKSVLHAVQSLTSDQSSESTGDFAHILDIFQRQHIQRASPVSFLNIYSVLFSTINIRLISSLPNDRRTACIIDIVLQSFSGFAKVKKQEIVPGQIDLRLGSVDCSLRIKENQQFQYHQIPGIPDSVWEGGDIWHNISDPIGLYFSLKDINLTFEIGTSSRNVMNVKSFEIEAVDAIVDVLIMQAQLWFGFAHQLQNDFKELMRMPTNLMQQFLFMISIFQETNELSSVSGPAYFIQNGFVEADDDVGLLLLYSRIVWDLVRTSKRFDYVRTKAPELLAVSEGNLDTLCSNILRKWGHSPCDSYPMWFLRLLDPSSFVSSSTAHQQLPLGESRLLAVIHSANLFIYDESGESNCIKLKNIGVQPRLRNVILPFDPALQLSSVVVELAAITTLDSLEMTIYPNFISFILRSLKDWRKHLAPSADSLSSSSISATLSPATFEQTSTIIAGQNRSISFSGLLRVNSIVVAVQEKNAEARLLMNGITMSLHSGHNSLEMTSSIPHLLEYSFNAGICSTSLQLFERVVLGAEVQLDNIFSLSLFDAQMNLAHTRVPSNDSVACVKFNKVAIRLPRSLIKIQTFFEKLKAEDIPRYSHAFREASIMPKSPILTQETPHFVAKKRLLDVFFAHVSIESELLTNFRFSYDLRNTTVSVLHQGFSKLMSKATFIYRIDKQEVRFLPPEASDITLQPILDTLPLPASFSTGSILYNRADATSAWNSFFSGNVVLENINAELNIDIVDKLLTTYSVLPSELSEVVRVMSFYTNQRRYVPHSGQYSRLAPSEPVKGVTKYAIKVTVKEIMLSVNDPSSSVLIGSSLLDGYITNNTPNSSTSRLLWSVAADNLTISLAQRSPNFFQQTVASVMIDLNVQNWRDVTNDIGVYSVENMYDVVLRKVHALMQPIAVGKIVDVITFWQSALRRRSNARQESLSEIRLDTKSVLESLKMGLPESIDQPSTSAILARPIKLTLNNFSILVPIIDDFDLQHDWKNFKSTDQAEAVLLHLESAVINRNGSISCAEISQLSITFISNFNPSNEHDFNPNNHFSQNKSILPLIRVNITHSTTIEKTSVEIDSHINGFTIELDSSISKKISMLGNIYKRGKQTIYASFPQSADGDIKKLQVLGKTVGRIESALLDTTVNGGILRNRSSNPYLSKTSDPFDVSSIMQVKGLFEFASGNIIVRNIPQTSRSMHASQQYIPANANIELDTLLIPGLTLTLTGATTTNPQSLLNDKSAPCGLHMELTIHPSENILSPSIVGFFEDLISNIQHPTQRRDNATMASETTTSASESSDGIANPLSINTANTKAFRPFASAHAADELESAAKMQWNAGYTGSANYKQLGITFLLKLSQTRVNLSCQPYAKVICTLQLEKASIEVFCTSNIKSLRASLRHVFSSEDCIRNEIPNITFSSTIDHTIGKGFAFLSTFTIPHISANVNMRQLQDMFMFLLLWKKKSHKAASGGNSREEANYTSAKTKPEQHGRATIQDSLAVALVVGKIDITVEMGSSIGRATFALKNLNTGLDLVWRGVSPISRIAHIGISSILLSMEGRLVGSMSFQNAKGFAQCIDSQDSQTGAVGTNASFFVECAIANLQYQNERILILEVLSTAIVFGDALQDSQLDLNLDILIQSIKFVVSRHAAPRCIQLIRRITTSIKDKATMAKMQLANMTTRHSDLSTRFTSTSVSQPRTMFNLPKFQGLVELKMRIRCSTCFGTATRNSFRDPDCAQIYLSGLDITLFEIPMLLEKISETTTFTIGKLNIKKLSLKAVSQAEERMWTMAQWFTFLGAANGSDVLQFPTLSMRVTSESDLIKNRVEYGFRTDFQGRVYVALNIGLYKYLLDLIKTYSKAALVFEMEDDVIPQAHLEPRLTLKIGSPSPSQSNGSQHHEFVSPSPMASTPMSNQSSFVRASQQLLPSRPKPVLIRTGELVFEPQLQVTGDATPTELIEKLGIRKEDIPRLMYSSITLEFSGFIHQICKVYKSLAIFSDEDGFLSTIESLNSPTSGGDPFSM</sequence>
<dbReference type="EMBL" id="DS022307">
    <property type="protein sequence ID" value="OAJ42309.1"/>
    <property type="molecule type" value="Genomic_DNA"/>
</dbReference>
<protein>
    <submittedName>
        <fullName evidence="2">Uncharacterized protein</fullName>
    </submittedName>
</protein>
<dbReference type="eggNOG" id="KOG3596">
    <property type="taxonomic scope" value="Eukaryota"/>
</dbReference>